<proteinExistence type="predicted"/>
<dbReference type="Pfam" id="PF04738">
    <property type="entry name" value="Lant_dehydr_N"/>
    <property type="match status" value="1"/>
</dbReference>
<protein>
    <submittedName>
        <fullName evidence="3">Lantibiotic dehydratase</fullName>
    </submittedName>
</protein>
<dbReference type="InterPro" id="IPR023809">
    <property type="entry name" value="Thiopep_bacteriocin_synth_dom"/>
</dbReference>
<name>A0ABW1BM50_9ACTN</name>
<accession>A0ABW1BM50</accession>
<sequence>MQHQFQRPFLITSAVVGARVSRAPTAQLVTDAEGITVTVLPRYEHTGLVMVRATTDPGDLELPTRLDLSDETVIQHEGRTWLAKAWARDDVREALRMATPVLASRIDRLLGCEHSATADLRRAILSTTSYLLRWQRRATPFGLFAGVTTATVGPAKADFGKRHRARSRVDAEWLMNLIDQCEQHPTLRPRLKVITDSAGVIRDGRFIVAARREVGARTPGPLRDVSVRLTRPVRCALVAAAQPIQFDELADELSRRFPATPPEKIHGLLHTLVDQRVLITSLRPPMTVVDPLEHLIKALRIAGCRDLPDIAGLLRQLECVQDLLTPQGPLTDQAGAAAVRAEACTRMNVLAPEAGLATDVRLDATITVPEVVLKEAELAATALLRLCTEPFGRTAWMDYHARFLARYGRGALVPVRELVGDVGLGYPPGYLGAPRARPAWRMLTERDAVLLALIQETALSRCGEITLTEAHLEALTVGDHTTVVPPRRIELGVALHAESAEMIDRGEFELWITAAPRSHTSMAGRFAYLLDDDDRARLAASYQHAGDDVVTVQLSFPPRRPHNENVVRVAPLLHDTIHLSEHAEPGTIDLDDLAVTADAAQMYLVQRSTGRRVISQIPHALDTVVQSPPLARFLAEVAEARSAVFTPFTPGAARTLPYIPRIRYRRTVLCAARWILSAADLPSNGSWDRWESELHAWRTRWRVPARVVLCHGELRLPLDLDRQMDRAVLRTRLERAERIELKEDGPSEGQEWMGRPGELLIPMTAIGPSSSRLPSTAPPGAVHRPGTSEVVRAHLIGNPARFDAILTQYLPSFVDELSGLVTRWWVSRHRDMIRLDADQHLALFVRLTDRSQYGRVAVRLAAFAEQLEARGLLGQLALTTHYEQPGRYGDGDALQAAEQVFAADTLAAIAQITAAESSGLPGQPLAAASMVHLAVAFAPDAATGLRSLIHRLDRTTGPLDRSLRDHALRWGDPTGDFASVRSLPEGEDVVAAWHARGNALRTYRQILTEQRDPATVLRTLLHEHHVRALGVDPAFEQVTNRLARAVALRRLALVGAL</sequence>
<feature type="domain" description="Thiopeptide-type bacteriocin biosynthesis" evidence="2">
    <location>
        <begin position="793"/>
        <end position="1044"/>
    </location>
</feature>
<keyword evidence="4" id="KW-1185">Reference proteome</keyword>
<dbReference type="Proteomes" id="UP001596096">
    <property type="component" value="Unassembled WGS sequence"/>
</dbReference>
<gene>
    <name evidence="3" type="ORF">ACFPUY_03500</name>
</gene>
<dbReference type="NCBIfam" id="TIGR03891">
    <property type="entry name" value="thiopep_ocin"/>
    <property type="match status" value="1"/>
</dbReference>
<dbReference type="Pfam" id="PF14028">
    <property type="entry name" value="Lant_dehydr_C"/>
    <property type="match status" value="1"/>
</dbReference>
<dbReference type="RefSeq" id="WP_308248921.1">
    <property type="nucleotide sequence ID" value="NZ_JAHKRN010000012.1"/>
</dbReference>
<reference evidence="4" key="1">
    <citation type="journal article" date="2019" name="Int. J. Syst. Evol. Microbiol.">
        <title>The Global Catalogue of Microorganisms (GCM) 10K type strain sequencing project: providing services to taxonomists for standard genome sequencing and annotation.</title>
        <authorList>
            <consortium name="The Broad Institute Genomics Platform"/>
            <consortium name="The Broad Institute Genome Sequencing Center for Infectious Disease"/>
            <person name="Wu L."/>
            <person name="Ma J."/>
        </authorList>
    </citation>
    <scope>NUCLEOTIDE SEQUENCE [LARGE SCALE GENOMIC DNA]</scope>
    <source>
        <strain evidence="4">CGMCC 4.7106</strain>
    </source>
</reference>
<evidence type="ECO:0000313" key="4">
    <source>
        <dbReference type="Proteomes" id="UP001596096"/>
    </source>
</evidence>
<organism evidence="3 4">
    <name type="scientific">Nonomuraea harbinensis</name>
    <dbReference type="NCBI Taxonomy" id="1286938"/>
    <lineage>
        <taxon>Bacteria</taxon>
        <taxon>Bacillati</taxon>
        <taxon>Actinomycetota</taxon>
        <taxon>Actinomycetes</taxon>
        <taxon>Streptosporangiales</taxon>
        <taxon>Streptosporangiaceae</taxon>
        <taxon>Nonomuraea</taxon>
    </lineage>
</organism>
<evidence type="ECO:0000259" key="1">
    <source>
        <dbReference type="Pfam" id="PF04738"/>
    </source>
</evidence>
<dbReference type="InterPro" id="IPR006827">
    <property type="entry name" value="Lant_deHydtase_N"/>
</dbReference>
<dbReference type="EMBL" id="JBHSNW010000001">
    <property type="protein sequence ID" value="MFC5814132.1"/>
    <property type="molecule type" value="Genomic_DNA"/>
</dbReference>
<evidence type="ECO:0000259" key="2">
    <source>
        <dbReference type="Pfam" id="PF14028"/>
    </source>
</evidence>
<comment type="caution">
    <text evidence="3">The sequence shown here is derived from an EMBL/GenBank/DDBJ whole genome shotgun (WGS) entry which is preliminary data.</text>
</comment>
<feature type="domain" description="Lantibiotic dehydratase N-terminal" evidence="1">
    <location>
        <begin position="88"/>
        <end position="729"/>
    </location>
</feature>
<evidence type="ECO:0000313" key="3">
    <source>
        <dbReference type="EMBL" id="MFC5814132.1"/>
    </source>
</evidence>